<keyword evidence="1" id="KW-0732">Signal</keyword>
<evidence type="ECO:0000313" key="2">
    <source>
        <dbReference type="EMBL" id="KYG61614.1"/>
    </source>
</evidence>
<proteinExistence type="predicted"/>
<dbReference type="AlphaFoldDB" id="A0A150WF75"/>
<dbReference type="Proteomes" id="UP000075320">
    <property type="component" value="Unassembled WGS sequence"/>
</dbReference>
<sequence>MKTYTTIYKIFKAMSLIAMTLVLANCGKSDNGGGSANTSGYVLSNGQCLYNGTTTPLSSCQSVATAGYGWANGQCYQVGGGAYTMTNQTYCASYPNYQLIGNMCYQITNGVQTQVSSTYCATTGYGTGYGTTCQSQYGSGYNYNNGYAQTCSGLMYGAGGTPVLCTPTMTCGQISYANYGYQQVTQMNCSGMTLSQMQYGTSGVYCQ</sequence>
<name>A0A150WF75_BDEBC</name>
<evidence type="ECO:0008006" key="4">
    <source>
        <dbReference type="Google" id="ProtNLM"/>
    </source>
</evidence>
<protein>
    <recommendedName>
        <fullName evidence="4">Lipoprotein</fullName>
    </recommendedName>
</protein>
<dbReference type="EMBL" id="LUKE01000006">
    <property type="protein sequence ID" value="KYG61614.1"/>
    <property type="molecule type" value="Genomic_DNA"/>
</dbReference>
<gene>
    <name evidence="2" type="ORF">AZI86_18085</name>
</gene>
<comment type="caution">
    <text evidence="2">The sequence shown here is derived from an EMBL/GenBank/DDBJ whole genome shotgun (WGS) entry which is preliminary data.</text>
</comment>
<reference evidence="2 3" key="1">
    <citation type="submission" date="2016-03" db="EMBL/GenBank/DDBJ databases">
        <authorList>
            <person name="Ploux O."/>
        </authorList>
    </citation>
    <scope>NUCLEOTIDE SEQUENCE [LARGE SCALE GENOMIC DNA]</scope>
    <source>
        <strain evidence="2 3">R0</strain>
    </source>
</reference>
<feature type="chain" id="PRO_5007572700" description="Lipoprotein" evidence="1">
    <location>
        <begin position="25"/>
        <end position="207"/>
    </location>
</feature>
<organism evidence="2 3">
    <name type="scientific">Bdellovibrio bacteriovorus</name>
    <dbReference type="NCBI Taxonomy" id="959"/>
    <lineage>
        <taxon>Bacteria</taxon>
        <taxon>Pseudomonadati</taxon>
        <taxon>Bdellovibrionota</taxon>
        <taxon>Bdellovibrionia</taxon>
        <taxon>Bdellovibrionales</taxon>
        <taxon>Pseudobdellovibrionaceae</taxon>
        <taxon>Bdellovibrio</taxon>
    </lineage>
</organism>
<evidence type="ECO:0000256" key="1">
    <source>
        <dbReference type="SAM" id="SignalP"/>
    </source>
</evidence>
<accession>A0A150WF75</accession>
<evidence type="ECO:0000313" key="3">
    <source>
        <dbReference type="Proteomes" id="UP000075320"/>
    </source>
</evidence>
<dbReference type="OrthoDB" id="5292623at2"/>
<feature type="signal peptide" evidence="1">
    <location>
        <begin position="1"/>
        <end position="24"/>
    </location>
</feature>
<keyword evidence="3" id="KW-1185">Reference proteome</keyword>
<dbReference type="RefSeq" id="WP_061836696.1">
    <property type="nucleotide sequence ID" value="NZ_LUKE01000006.1"/>
</dbReference>